<proteinExistence type="predicted"/>
<feature type="chain" id="PRO_5046186880" evidence="1">
    <location>
        <begin position="23"/>
        <end position="141"/>
    </location>
</feature>
<dbReference type="Proteomes" id="UP000603457">
    <property type="component" value="Unassembled WGS sequence"/>
</dbReference>
<reference evidence="2 3" key="1">
    <citation type="journal article" date="2020" name="ISME J.">
        <title>Comparative genomics reveals insights into cyanobacterial evolution and habitat adaptation.</title>
        <authorList>
            <person name="Chen M.Y."/>
            <person name="Teng W.K."/>
            <person name="Zhao L."/>
            <person name="Hu C.X."/>
            <person name="Zhou Y.K."/>
            <person name="Han B.P."/>
            <person name="Song L.R."/>
            <person name="Shu W.S."/>
        </authorList>
    </citation>
    <scope>NUCLEOTIDE SEQUENCE [LARGE SCALE GENOMIC DNA]</scope>
    <source>
        <strain evidence="2 3">FACHB-130</strain>
    </source>
</reference>
<keyword evidence="1" id="KW-0732">Signal</keyword>
<dbReference type="EMBL" id="JACJTB010000001">
    <property type="protein sequence ID" value="MBD2593074.1"/>
    <property type="molecule type" value="Genomic_DNA"/>
</dbReference>
<keyword evidence="3" id="KW-1185">Reference proteome</keyword>
<evidence type="ECO:0000256" key="1">
    <source>
        <dbReference type="SAM" id="SignalP"/>
    </source>
</evidence>
<name>A0ABR8FNL0_9NOSO</name>
<sequence length="141" mass="15862">MNRKQIILIACAVSLLSVGAIATRQIESKSTDEVLVKNLTQQIAKLEVKQALLASIYTQDAPQFTQVIAEKVNLAQRLEQLQSQSYKTQVVVATTNALESKLGELEVEYAKDRSKLSEHHPVQQIRQSQMNNIRQRLIALH</sequence>
<dbReference type="RefSeq" id="WP_190966022.1">
    <property type="nucleotide sequence ID" value="NZ_JACJTB010000001.1"/>
</dbReference>
<comment type="caution">
    <text evidence="2">The sequence shown here is derived from an EMBL/GenBank/DDBJ whole genome shotgun (WGS) entry which is preliminary data.</text>
</comment>
<protein>
    <submittedName>
        <fullName evidence="2">Uncharacterized protein</fullName>
    </submittedName>
</protein>
<gene>
    <name evidence="2" type="ORF">H6G74_01855</name>
</gene>
<evidence type="ECO:0000313" key="2">
    <source>
        <dbReference type="EMBL" id="MBD2593074.1"/>
    </source>
</evidence>
<accession>A0ABR8FNL0</accession>
<evidence type="ECO:0000313" key="3">
    <source>
        <dbReference type="Proteomes" id="UP000603457"/>
    </source>
</evidence>
<organism evidence="2 3">
    <name type="scientific">Nostoc spongiaeforme FACHB-130</name>
    <dbReference type="NCBI Taxonomy" id="1357510"/>
    <lineage>
        <taxon>Bacteria</taxon>
        <taxon>Bacillati</taxon>
        <taxon>Cyanobacteriota</taxon>
        <taxon>Cyanophyceae</taxon>
        <taxon>Nostocales</taxon>
        <taxon>Nostocaceae</taxon>
        <taxon>Nostoc</taxon>
    </lineage>
</organism>
<feature type="signal peptide" evidence="1">
    <location>
        <begin position="1"/>
        <end position="22"/>
    </location>
</feature>